<evidence type="ECO:0000256" key="12">
    <source>
        <dbReference type="RuleBase" id="RU364017"/>
    </source>
</evidence>
<dbReference type="OrthoDB" id="3227768at2759"/>
<dbReference type="InterPro" id="IPR050371">
    <property type="entry name" value="Fungal_virulence_M36"/>
</dbReference>
<accession>A0A4R0RAV1</accession>
<evidence type="ECO:0000256" key="5">
    <source>
        <dbReference type="ARBA" id="ARBA00022723"/>
    </source>
</evidence>
<keyword evidence="14" id="KW-1185">Reference proteome</keyword>
<comment type="caution">
    <text evidence="13">The sequence shown here is derived from an EMBL/GenBank/DDBJ whole genome shotgun (WGS) entry which is preliminary data.</text>
</comment>
<comment type="cofactor">
    <cofactor evidence="11">
        <name>Zn(2+)</name>
        <dbReference type="ChEBI" id="CHEBI:29105"/>
    </cofactor>
    <text evidence="11">Binds 1 zinc ion per subunit.</text>
</comment>
<evidence type="ECO:0000256" key="4">
    <source>
        <dbReference type="ARBA" id="ARBA00022670"/>
    </source>
</evidence>
<dbReference type="PANTHER" id="PTHR33478">
    <property type="entry name" value="EXTRACELLULAR METALLOPROTEINASE MEP"/>
    <property type="match status" value="1"/>
</dbReference>
<feature type="active site" evidence="10">
    <location>
        <position position="409"/>
    </location>
</feature>
<name>A0A4R0RAV1_9APHY</name>
<feature type="binding site" evidence="11">
    <location>
        <position position="408"/>
    </location>
    <ligand>
        <name>Zn(2+)</name>
        <dbReference type="ChEBI" id="CHEBI:29105"/>
        <note>catalytic</note>
    </ligand>
</feature>
<keyword evidence="4 12" id="KW-0645">Protease</keyword>
<sequence length="603" mass="66035">MLSFPNLLSHVALAVAYASATSASPVLPDTVVKYSTHATREVGEGVSVESFYPPGIYKTFDDGADVFTGGTATIQQAAIAFIQSEVGVDADNIQITTTSDSDVHKVAYARQKLNNIPVANAVAHVAFNNASRVVAFGSSFIRSAKVASPEPSVEIENAIKTAEGTMKGTHEDSFPCPALEYWIQKDGSAALSHVFQVRNQTAGTWYEAFVDAHSGELVSVTDFVAHATYRVLPIWKQYPTEGFEVLVDPHDKIASPRGWHDAGLTRTLGNNAISFRDSMGNTAPQSADNLTFVYDYDFGVPPDYGNSANLHFAEVNAFYIVNTLHDITYRYGFTENSYNFQDDNFGRGGDLGADRVMVSVQDSNGSNNANFATPPDGQNPLMRLFPFIVYNVSQPQRDPAIENDLIVHEFGHGVSNRLTGGGSGRCLQTLEARSLGEGWSDALAEWTEQKSADIKDYFLEEWLGNYPGRWRTYPYSTSTATNPLMYSSGTTVQQEEHYIGEIWANMLHNVYAALVGEHGFSDTALTNPDENEGNVVYMHLFIDSLSIQPCNPTFVAARDAWIQADVNRYSGANKCLFWKAFASRGLGTNAQDFKDDFSVPTGC</sequence>
<evidence type="ECO:0000256" key="2">
    <source>
        <dbReference type="ARBA" id="ARBA00006006"/>
    </source>
</evidence>
<dbReference type="AlphaFoldDB" id="A0A4R0RAV1"/>
<evidence type="ECO:0000256" key="11">
    <source>
        <dbReference type="PIRSR" id="PIRSR601842-2"/>
    </source>
</evidence>
<keyword evidence="7 11" id="KW-0862">Zinc</keyword>
<evidence type="ECO:0000256" key="8">
    <source>
        <dbReference type="ARBA" id="ARBA00023049"/>
    </source>
</evidence>
<dbReference type="EMBL" id="RWJN01000232">
    <property type="protein sequence ID" value="TCD64512.1"/>
    <property type="molecule type" value="Genomic_DNA"/>
</dbReference>
<dbReference type="PANTHER" id="PTHR33478:SF1">
    <property type="entry name" value="EXTRACELLULAR METALLOPROTEINASE MEP"/>
    <property type="match status" value="1"/>
</dbReference>
<dbReference type="Pfam" id="PF02128">
    <property type="entry name" value="Peptidase_M36"/>
    <property type="match status" value="1"/>
</dbReference>
<dbReference type="GO" id="GO:0004222">
    <property type="term" value="F:metalloendopeptidase activity"/>
    <property type="evidence" value="ECO:0007669"/>
    <property type="project" value="InterPro"/>
</dbReference>
<dbReference type="InterPro" id="IPR001842">
    <property type="entry name" value="Peptidase_M36"/>
</dbReference>
<evidence type="ECO:0000256" key="6">
    <source>
        <dbReference type="ARBA" id="ARBA00022801"/>
    </source>
</evidence>
<organism evidence="13 14">
    <name type="scientific">Steccherinum ochraceum</name>
    <dbReference type="NCBI Taxonomy" id="92696"/>
    <lineage>
        <taxon>Eukaryota</taxon>
        <taxon>Fungi</taxon>
        <taxon>Dikarya</taxon>
        <taxon>Basidiomycota</taxon>
        <taxon>Agaricomycotina</taxon>
        <taxon>Agaricomycetes</taxon>
        <taxon>Polyporales</taxon>
        <taxon>Steccherinaceae</taxon>
        <taxon>Steccherinum</taxon>
    </lineage>
</organism>
<comment type="similarity">
    <text evidence="2 12">Belongs to the peptidase M36 family.</text>
</comment>
<feature type="binding site" evidence="11">
    <location>
        <position position="412"/>
    </location>
    <ligand>
        <name>Zn(2+)</name>
        <dbReference type="ChEBI" id="CHEBI:29105"/>
        <note>catalytic</note>
    </ligand>
</feature>
<gene>
    <name evidence="13" type="ORF">EIP91_004008</name>
</gene>
<keyword evidence="12" id="KW-0732">Signal</keyword>
<keyword evidence="6 12" id="KW-0378">Hydrolase</keyword>
<keyword evidence="3 12" id="KW-0964">Secreted</keyword>
<evidence type="ECO:0000256" key="7">
    <source>
        <dbReference type="ARBA" id="ARBA00022833"/>
    </source>
</evidence>
<evidence type="ECO:0000256" key="9">
    <source>
        <dbReference type="ARBA" id="ARBA00023145"/>
    </source>
</evidence>
<keyword evidence="9 12" id="KW-0865">Zymogen</keyword>
<protein>
    <recommendedName>
        <fullName evidence="12">Extracellular metalloproteinase</fullName>
        <ecNumber evidence="12">3.4.24.-</ecNumber>
    </recommendedName>
    <alternativeName>
        <fullName evidence="12">Fungalysin</fullName>
    </alternativeName>
</protein>
<evidence type="ECO:0000313" key="14">
    <source>
        <dbReference type="Proteomes" id="UP000292702"/>
    </source>
</evidence>
<dbReference type="InterPro" id="IPR027268">
    <property type="entry name" value="Peptidase_M4/M1_CTD_sf"/>
</dbReference>
<feature type="chain" id="PRO_5021037016" description="Extracellular metalloproteinase" evidence="12">
    <location>
        <begin position="24"/>
        <end position="603"/>
    </location>
</feature>
<evidence type="ECO:0000256" key="3">
    <source>
        <dbReference type="ARBA" id="ARBA00022525"/>
    </source>
</evidence>
<dbReference type="PRINTS" id="PR00999">
    <property type="entry name" value="FUNGALYSIN"/>
</dbReference>
<feature type="binding site" evidence="11">
    <location>
        <position position="226"/>
    </location>
    <ligand>
        <name>Zn(2+)</name>
        <dbReference type="ChEBI" id="CHEBI:29105"/>
        <note>catalytic</note>
    </ligand>
</feature>
<feature type="signal peptide" evidence="12">
    <location>
        <begin position="1"/>
        <end position="23"/>
    </location>
</feature>
<feature type="binding site" evidence="11">
    <location>
        <position position="437"/>
    </location>
    <ligand>
        <name>Zn(2+)</name>
        <dbReference type="ChEBI" id="CHEBI:29105"/>
        <note>catalytic</note>
    </ligand>
</feature>
<evidence type="ECO:0000256" key="1">
    <source>
        <dbReference type="ARBA" id="ARBA00004613"/>
    </source>
</evidence>
<reference evidence="13 14" key="1">
    <citation type="submission" date="2018-11" db="EMBL/GenBank/DDBJ databases">
        <title>Genome assembly of Steccherinum ochraceum LE-BIN_3174, the white-rot fungus of the Steccherinaceae family (The Residual Polyporoid clade, Polyporales, Basidiomycota).</title>
        <authorList>
            <person name="Fedorova T.V."/>
            <person name="Glazunova O.A."/>
            <person name="Landesman E.O."/>
            <person name="Moiseenko K.V."/>
            <person name="Psurtseva N.V."/>
            <person name="Savinova O.S."/>
            <person name="Shakhova N.V."/>
            <person name="Tyazhelova T.V."/>
            <person name="Vasina D.V."/>
        </authorList>
    </citation>
    <scope>NUCLEOTIDE SEQUENCE [LARGE SCALE GENOMIC DNA]</scope>
    <source>
        <strain evidence="13 14">LE-BIN_3174</strain>
    </source>
</reference>
<dbReference type="EC" id="3.4.24.-" evidence="12"/>
<comment type="subcellular location">
    <subcellularLocation>
        <location evidence="1 12">Secreted</location>
    </subcellularLocation>
</comment>
<dbReference type="GO" id="GO:0006508">
    <property type="term" value="P:proteolysis"/>
    <property type="evidence" value="ECO:0007669"/>
    <property type="project" value="UniProtKB-KW"/>
</dbReference>
<proteinExistence type="inferred from homology"/>
<evidence type="ECO:0000256" key="10">
    <source>
        <dbReference type="PIRSR" id="PIRSR601842-1"/>
    </source>
</evidence>
<dbReference type="Proteomes" id="UP000292702">
    <property type="component" value="Unassembled WGS sequence"/>
</dbReference>
<dbReference type="Gene3D" id="1.10.390.10">
    <property type="entry name" value="Neutral Protease Domain 2"/>
    <property type="match status" value="1"/>
</dbReference>
<keyword evidence="5 11" id="KW-0479">Metal-binding</keyword>
<dbReference type="GO" id="GO:0008270">
    <property type="term" value="F:zinc ion binding"/>
    <property type="evidence" value="ECO:0007669"/>
    <property type="project" value="InterPro"/>
</dbReference>
<dbReference type="SUPFAM" id="SSF55486">
    <property type="entry name" value="Metalloproteases ('zincins'), catalytic domain"/>
    <property type="match status" value="1"/>
</dbReference>
<dbReference type="Gene3D" id="3.10.170.10">
    <property type="match status" value="1"/>
</dbReference>
<evidence type="ECO:0000313" key="13">
    <source>
        <dbReference type="EMBL" id="TCD64512.1"/>
    </source>
</evidence>
<keyword evidence="8 12" id="KW-0482">Metalloprotease</keyword>
<dbReference type="GO" id="GO:0005615">
    <property type="term" value="C:extracellular space"/>
    <property type="evidence" value="ECO:0007669"/>
    <property type="project" value="InterPro"/>
</dbReference>
<dbReference type="CDD" id="cd09596">
    <property type="entry name" value="M36"/>
    <property type="match status" value="1"/>
</dbReference>